<evidence type="ECO:0000313" key="7">
    <source>
        <dbReference type="Proteomes" id="UP000559404"/>
    </source>
</evidence>
<dbReference type="SUPFAM" id="SSF52172">
    <property type="entry name" value="CheY-like"/>
    <property type="match status" value="1"/>
</dbReference>
<dbReference type="Pfam" id="PF00072">
    <property type="entry name" value="Response_reg"/>
    <property type="match status" value="1"/>
</dbReference>
<keyword evidence="1 4" id="KW-0597">Phosphoprotein</keyword>
<dbReference type="InterPro" id="IPR001789">
    <property type="entry name" value="Sig_transdc_resp-reg_receiver"/>
</dbReference>
<dbReference type="PROSITE" id="PS50110">
    <property type="entry name" value="RESPONSE_REGULATORY"/>
    <property type="match status" value="1"/>
</dbReference>
<dbReference type="GO" id="GO:0000160">
    <property type="term" value="P:phosphorelay signal transduction system"/>
    <property type="evidence" value="ECO:0007669"/>
    <property type="project" value="InterPro"/>
</dbReference>
<keyword evidence="3" id="KW-0804">Transcription</keyword>
<accession>A0A838XXA9</accession>
<feature type="domain" description="Response regulatory" evidence="5">
    <location>
        <begin position="4"/>
        <end position="120"/>
    </location>
</feature>
<evidence type="ECO:0000259" key="5">
    <source>
        <dbReference type="PROSITE" id="PS50110"/>
    </source>
</evidence>
<dbReference type="InterPro" id="IPR011006">
    <property type="entry name" value="CheY-like_superfamily"/>
</dbReference>
<name>A0A838XXA9_9HYPH</name>
<dbReference type="InterPro" id="IPR050595">
    <property type="entry name" value="Bact_response_regulator"/>
</dbReference>
<evidence type="ECO:0000256" key="2">
    <source>
        <dbReference type="ARBA" id="ARBA00023015"/>
    </source>
</evidence>
<dbReference type="CDD" id="cd00156">
    <property type="entry name" value="REC"/>
    <property type="match status" value="1"/>
</dbReference>
<dbReference type="AlphaFoldDB" id="A0A838XXA9"/>
<dbReference type="Proteomes" id="UP000559404">
    <property type="component" value="Unassembled WGS sequence"/>
</dbReference>
<protein>
    <submittedName>
        <fullName evidence="6">Response regulator</fullName>
    </submittedName>
</protein>
<evidence type="ECO:0000256" key="3">
    <source>
        <dbReference type="ARBA" id="ARBA00023163"/>
    </source>
</evidence>
<evidence type="ECO:0000256" key="1">
    <source>
        <dbReference type="ARBA" id="ARBA00022553"/>
    </source>
</evidence>
<comment type="caution">
    <text evidence="6">The sequence shown here is derived from an EMBL/GenBank/DDBJ whole genome shotgun (WGS) entry which is preliminary data.</text>
</comment>
<evidence type="ECO:0000256" key="4">
    <source>
        <dbReference type="PROSITE-ProRule" id="PRU00169"/>
    </source>
</evidence>
<keyword evidence="7" id="KW-1185">Reference proteome</keyword>
<dbReference type="RefSeq" id="WP_181759722.1">
    <property type="nucleotide sequence ID" value="NZ_BMCR01000006.1"/>
</dbReference>
<gene>
    <name evidence="6" type="ORF">H1W37_07725</name>
</gene>
<reference evidence="6 7" key="1">
    <citation type="submission" date="2020-07" db="EMBL/GenBank/DDBJ databases">
        <authorList>
            <person name="Li M."/>
        </authorList>
    </citation>
    <scope>NUCLEOTIDE SEQUENCE [LARGE SCALE GENOMIC DNA]</scope>
    <source>
        <strain evidence="6 7">DSM 23284</strain>
    </source>
</reference>
<sequence length="132" mass="13766">MTARVLIVDDAITLTGFLKDLIEQDGYLVDTADTAGTARAALSAHPPDIVLLDAELPDGTGYALCQSMRGDPLSREIPVVMMSACSRAVDIEKGQALGADAHLAKPFTASELMSVVARLLTETPGLAGRANA</sequence>
<reference evidence="6 7" key="2">
    <citation type="submission" date="2020-08" db="EMBL/GenBank/DDBJ databases">
        <title>Stappia taiwanensis sp. nov., isolated from a coastal thermal spring.</title>
        <authorList>
            <person name="Kampfer P."/>
        </authorList>
    </citation>
    <scope>NUCLEOTIDE SEQUENCE [LARGE SCALE GENOMIC DNA]</scope>
    <source>
        <strain evidence="6 7">DSM 23284</strain>
    </source>
</reference>
<proteinExistence type="predicted"/>
<organism evidence="6 7">
    <name type="scientific">Stappia taiwanensis</name>
    <dbReference type="NCBI Taxonomy" id="992267"/>
    <lineage>
        <taxon>Bacteria</taxon>
        <taxon>Pseudomonadati</taxon>
        <taxon>Pseudomonadota</taxon>
        <taxon>Alphaproteobacteria</taxon>
        <taxon>Hyphomicrobiales</taxon>
        <taxon>Stappiaceae</taxon>
        <taxon>Stappia</taxon>
    </lineage>
</organism>
<dbReference type="PANTHER" id="PTHR44591:SF3">
    <property type="entry name" value="RESPONSE REGULATORY DOMAIN-CONTAINING PROTEIN"/>
    <property type="match status" value="1"/>
</dbReference>
<dbReference type="Gene3D" id="3.40.50.2300">
    <property type="match status" value="1"/>
</dbReference>
<dbReference type="SMART" id="SM00448">
    <property type="entry name" value="REC"/>
    <property type="match status" value="1"/>
</dbReference>
<evidence type="ECO:0000313" key="6">
    <source>
        <dbReference type="EMBL" id="MBA4611533.1"/>
    </source>
</evidence>
<keyword evidence="2" id="KW-0805">Transcription regulation</keyword>
<feature type="modified residue" description="4-aspartylphosphate" evidence="4">
    <location>
        <position position="53"/>
    </location>
</feature>
<dbReference type="EMBL" id="JACEON010000005">
    <property type="protein sequence ID" value="MBA4611533.1"/>
    <property type="molecule type" value="Genomic_DNA"/>
</dbReference>
<dbReference type="PANTHER" id="PTHR44591">
    <property type="entry name" value="STRESS RESPONSE REGULATOR PROTEIN 1"/>
    <property type="match status" value="1"/>
</dbReference>